<reference evidence="3 4" key="1">
    <citation type="submission" date="2015-11" db="EMBL/GenBank/DDBJ databases">
        <title>Expanding the genomic diversity of Burkholderia species for the development of highly accurate diagnostics.</title>
        <authorList>
            <person name="Sahl J."/>
            <person name="Keim P."/>
            <person name="Wagner D."/>
        </authorList>
    </citation>
    <scope>NUCLEOTIDE SEQUENCE [LARGE SCALE GENOMIC DNA]</scope>
    <source>
        <strain evidence="3 4">RF32-BP4</strain>
    </source>
</reference>
<gene>
    <name evidence="3" type="ORF">WI38_29585</name>
</gene>
<dbReference type="Gene3D" id="1.10.3920.10">
    <property type="entry name" value="PA2201 C-terminal domain-like"/>
    <property type="match status" value="1"/>
</dbReference>
<evidence type="ECO:0000259" key="2">
    <source>
        <dbReference type="Pfam" id="PF08929"/>
    </source>
</evidence>
<evidence type="ECO:0000313" key="4">
    <source>
        <dbReference type="Proteomes" id="UP000065521"/>
    </source>
</evidence>
<dbReference type="AlphaFoldDB" id="A0A102KWD7"/>
<dbReference type="InterPro" id="IPR015025">
    <property type="entry name" value="PoNi_C"/>
</dbReference>
<sequence length="202" mass="22746">MRWVDKTREFNRGRDGLFENVVQALTGTHVEAPRVVLHAVPYRPLASATVAAPEEKAALIKEFVEGWYKGMKPTYWHGAHTDGLYFGYWCLEAALVTVLWDIDDSSYRDNLVYPKDLVDFARQQQDAGRADETDKPHISSKTGERCPHSGRWGVLESPGAFAQERIFKEGDVFPPAIGRDGKEGPVTWIVLMREDGGPTRVE</sequence>
<feature type="compositionally biased region" description="Basic and acidic residues" evidence="1">
    <location>
        <begin position="128"/>
        <end position="147"/>
    </location>
</feature>
<feature type="region of interest" description="Disordered" evidence="1">
    <location>
        <begin position="124"/>
        <end position="151"/>
    </location>
</feature>
<name>A0A102KWD7_9BURK</name>
<proteinExistence type="predicted"/>
<evidence type="ECO:0000313" key="3">
    <source>
        <dbReference type="EMBL" id="KUZ82341.1"/>
    </source>
</evidence>
<dbReference type="Proteomes" id="UP000065521">
    <property type="component" value="Unassembled WGS sequence"/>
</dbReference>
<feature type="domain" description="PoNi C-terminal" evidence="2">
    <location>
        <begin position="15"/>
        <end position="117"/>
    </location>
</feature>
<dbReference type="InterPro" id="IPR028983">
    <property type="entry name" value="PA2201-like_C"/>
</dbReference>
<accession>A0A102KWD7</accession>
<organism evidence="3 4">
    <name type="scientific">Burkholderia ubonensis</name>
    <dbReference type="NCBI Taxonomy" id="101571"/>
    <lineage>
        <taxon>Bacteria</taxon>
        <taxon>Pseudomonadati</taxon>
        <taxon>Pseudomonadota</taxon>
        <taxon>Betaproteobacteria</taxon>
        <taxon>Burkholderiales</taxon>
        <taxon>Burkholderiaceae</taxon>
        <taxon>Burkholderia</taxon>
        <taxon>Burkholderia cepacia complex</taxon>
    </lineage>
</organism>
<evidence type="ECO:0000256" key="1">
    <source>
        <dbReference type="SAM" id="MobiDB-lite"/>
    </source>
</evidence>
<dbReference type="Pfam" id="PF08929">
    <property type="entry name" value="PoNi_C"/>
    <property type="match status" value="1"/>
</dbReference>
<dbReference type="SUPFAM" id="SSF140731">
    <property type="entry name" value="PA2201 C-terminal domain-like"/>
    <property type="match status" value="1"/>
</dbReference>
<comment type="caution">
    <text evidence="3">The sequence shown here is derived from an EMBL/GenBank/DDBJ whole genome shotgun (WGS) entry which is preliminary data.</text>
</comment>
<dbReference type="EMBL" id="LOTN01000070">
    <property type="protein sequence ID" value="KUZ82341.1"/>
    <property type="molecule type" value="Genomic_DNA"/>
</dbReference>
<protein>
    <recommendedName>
        <fullName evidence="2">PoNi C-terminal domain-containing protein</fullName>
    </recommendedName>
</protein>